<feature type="domain" description="Calponin-homology (CH)" evidence="3">
    <location>
        <begin position="464"/>
        <end position="606"/>
    </location>
</feature>
<feature type="compositionally biased region" description="Basic and acidic residues" evidence="2">
    <location>
        <begin position="1323"/>
        <end position="1332"/>
    </location>
</feature>
<feature type="compositionally biased region" description="Basic and acidic residues" evidence="2">
    <location>
        <begin position="1428"/>
        <end position="1440"/>
    </location>
</feature>
<feature type="compositionally biased region" description="Polar residues" evidence="2">
    <location>
        <begin position="633"/>
        <end position="642"/>
    </location>
</feature>
<dbReference type="GO" id="GO:0030507">
    <property type="term" value="F:spectrin binding"/>
    <property type="evidence" value="ECO:0007669"/>
    <property type="project" value="InterPro"/>
</dbReference>
<dbReference type="Pfam" id="PF11971">
    <property type="entry name" value="CAMSAP_CH"/>
    <property type="match status" value="1"/>
</dbReference>
<feature type="region of interest" description="Disordered" evidence="2">
    <location>
        <begin position="1229"/>
        <end position="1274"/>
    </location>
</feature>
<evidence type="ECO:0000256" key="2">
    <source>
        <dbReference type="SAM" id="MobiDB-lite"/>
    </source>
</evidence>
<dbReference type="InterPro" id="IPR022613">
    <property type="entry name" value="CH_CAMSAP_2"/>
</dbReference>
<feature type="compositionally biased region" description="Low complexity" evidence="2">
    <location>
        <begin position="1302"/>
        <end position="1322"/>
    </location>
</feature>
<dbReference type="InterPro" id="IPR058042">
    <property type="entry name" value="CAMSAP_N"/>
</dbReference>
<protein>
    <recommendedName>
        <fullName evidence="3">Calponin-homology (CH) domain-containing protein</fullName>
    </recommendedName>
</protein>
<feature type="compositionally biased region" description="Polar residues" evidence="2">
    <location>
        <begin position="902"/>
        <end position="912"/>
    </location>
</feature>
<evidence type="ECO:0000256" key="1">
    <source>
        <dbReference type="SAM" id="Coils"/>
    </source>
</evidence>
<feature type="compositionally biased region" description="Polar residues" evidence="2">
    <location>
        <begin position="1255"/>
        <end position="1268"/>
    </location>
</feature>
<feature type="compositionally biased region" description="Low complexity" evidence="2">
    <location>
        <begin position="1159"/>
        <end position="1172"/>
    </location>
</feature>
<accession>A0A2T7PGX1</accession>
<dbReference type="Proteomes" id="UP000245119">
    <property type="component" value="Linkage Group LG4"/>
</dbReference>
<feature type="region of interest" description="Disordered" evidence="2">
    <location>
        <begin position="1110"/>
        <end position="1190"/>
    </location>
</feature>
<dbReference type="GO" id="GO:0031175">
    <property type="term" value="P:neuron projection development"/>
    <property type="evidence" value="ECO:0007669"/>
    <property type="project" value="InterPro"/>
</dbReference>
<feature type="coiled-coil region" evidence="1">
    <location>
        <begin position="1447"/>
        <end position="1474"/>
    </location>
</feature>
<dbReference type="EMBL" id="PZQS01000004">
    <property type="protein sequence ID" value="PVD32662.1"/>
    <property type="molecule type" value="Genomic_DNA"/>
</dbReference>
<gene>
    <name evidence="4" type="ORF">C0Q70_08107</name>
</gene>
<feature type="compositionally biased region" description="Basic and acidic residues" evidence="2">
    <location>
        <begin position="152"/>
        <end position="161"/>
    </location>
</feature>
<feature type="compositionally biased region" description="Polar residues" evidence="2">
    <location>
        <begin position="1540"/>
        <end position="1555"/>
    </location>
</feature>
<keyword evidence="5" id="KW-1185">Reference proteome</keyword>
<feature type="compositionally biased region" description="Polar residues" evidence="2">
    <location>
        <begin position="844"/>
        <end position="873"/>
    </location>
</feature>
<keyword evidence="1" id="KW-0175">Coiled coil</keyword>
<dbReference type="SUPFAM" id="SSF47576">
    <property type="entry name" value="Calponin-homology domain, CH-domain"/>
    <property type="match status" value="1"/>
</dbReference>
<dbReference type="PROSITE" id="PS50021">
    <property type="entry name" value="CH"/>
    <property type="match status" value="1"/>
</dbReference>
<dbReference type="InterPro" id="IPR032940">
    <property type="entry name" value="CAMSAP"/>
</dbReference>
<feature type="region of interest" description="Disordered" evidence="2">
    <location>
        <begin position="988"/>
        <end position="1050"/>
    </location>
</feature>
<comment type="caution">
    <text evidence="4">The sequence shown here is derived from an EMBL/GenBank/DDBJ whole genome shotgun (WGS) entry which is preliminary data.</text>
</comment>
<dbReference type="STRING" id="400727.A0A2T7PGX1"/>
<dbReference type="GO" id="GO:0005516">
    <property type="term" value="F:calmodulin binding"/>
    <property type="evidence" value="ECO:0007669"/>
    <property type="project" value="InterPro"/>
</dbReference>
<name>A0A2T7PGX1_POMCA</name>
<dbReference type="InterPro" id="IPR001715">
    <property type="entry name" value="CH_dom"/>
</dbReference>
<dbReference type="GO" id="GO:0051011">
    <property type="term" value="F:microtubule minus-end binding"/>
    <property type="evidence" value="ECO:0007669"/>
    <property type="project" value="TreeGrafter"/>
</dbReference>
<dbReference type="Pfam" id="PF25532">
    <property type="entry name" value="CH_CAMSAP2_N"/>
    <property type="match status" value="1"/>
</dbReference>
<feature type="region of interest" description="Disordered" evidence="2">
    <location>
        <begin position="1493"/>
        <end position="1750"/>
    </location>
</feature>
<feature type="compositionally biased region" description="Basic and acidic residues" evidence="2">
    <location>
        <begin position="1582"/>
        <end position="1594"/>
    </location>
</feature>
<feature type="compositionally biased region" description="Low complexity" evidence="2">
    <location>
        <begin position="992"/>
        <end position="1003"/>
    </location>
</feature>
<evidence type="ECO:0000259" key="3">
    <source>
        <dbReference type="PROSITE" id="PS50021"/>
    </source>
</evidence>
<feature type="compositionally biased region" description="Basic and acidic residues" evidence="2">
    <location>
        <begin position="83"/>
        <end position="97"/>
    </location>
</feature>
<evidence type="ECO:0000313" key="5">
    <source>
        <dbReference type="Proteomes" id="UP000245119"/>
    </source>
</evidence>
<feature type="region of interest" description="Disordered" evidence="2">
    <location>
        <begin position="790"/>
        <end position="930"/>
    </location>
</feature>
<feature type="compositionally biased region" description="Polar residues" evidence="2">
    <location>
        <begin position="1507"/>
        <end position="1521"/>
    </location>
</feature>
<dbReference type="InterPro" id="IPR031372">
    <property type="entry name" value="CAMSAP_CC1"/>
</dbReference>
<evidence type="ECO:0000313" key="4">
    <source>
        <dbReference type="EMBL" id="PVD32662.1"/>
    </source>
</evidence>
<feature type="compositionally biased region" description="Low complexity" evidence="2">
    <location>
        <begin position="1033"/>
        <end position="1050"/>
    </location>
</feature>
<feature type="region of interest" description="Disordered" evidence="2">
    <location>
        <begin position="1290"/>
        <end position="1333"/>
    </location>
</feature>
<feature type="region of interest" description="Disordered" evidence="2">
    <location>
        <begin position="83"/>
        <end position="102"/>
    </location>
</feature>
<sequence>MWQKDRINSSSSDSLSDDSLETMHLLSSSLLDQTLSDSVFVRSDTSEADSLDFSDDLEPVMLSLSCNNDKLFGNSLHEMRTQLKEHKNEDSKGDKQFSSKRSSVLSRYPRNFCWGEYRASDAGIHSALFVSRNIWTVGSITSDSSAASPPHSEQEEAHHLPNNENSVDLLGGDASFLDVHQHVDDSQGELGAFKKFLSAPQRVTDTVKNFTLPKLHQLENQEMLHGRKVTQHMHYKSKQLLDPDWVEGSHLDLHETEERVWWVPSLAFSTRQLIPNFGSVSSENSAQDPVAFKKGPAEMKVTSEGLLTSKFLSLSVCYAKLRASISWILTKAYGSNIPENIKDPFYENAMGHLQVKPQLINLMISSELYCQACSNMFSDTSSQWQGHWSIIQVLSRKGIYVAQAGDAIVTETMLMQNAPFRVSAHLALIDALMKAYASEIASVERVVQAVRRFTSFNASSELPTGLEETVLFWINKVCTALSEHVETDIIQGETSQKVRIVSKTTPREPRCIPKMEDLIKDISDGCSVAAVIAFYQPDALSIADVCLKENVGIADSLYNLRLIRAFCERYLVLKCFHFTYEDLLYSHENMHDNILVFLAELFFLLEAAEQGEGRREIPSEGHMSGRRLPSPSIPQVSTVTKRSFQKTEDGRHHLEKNASVIPPARQPLLQKRVTGRSGIADTSLDFSQRQSKRSNSLSSPQERDVIKRSLIAWQDDQDLKQRSSQGSNLLGNVSMDWEDTAVETDVDPVSSVELAQFETTGRRQVSRPNLMDPSHPEFMELTSVASCYSTSPSARSADKHEPLMPAKLRPAKEKISNHTKAEERGDHTPRKKMVSPTKIMKGKTSPTGSLPQVTTPPSCTDTVSQHSSGSSMDETVVTPLASADLLTPRSSDGVTTDSDSSAQQLQSKTPTRTGYEAFTIPPAPSTEIPSYAHQRPVFTKVVEPTATSYTLESTVYDSQSAREAGLPVIGHSLSEMAPDSDVVLQRYRTSREGSVTSSRSSGDFSDHESHKIHQDHKARESLKHSSCDPHRLQQQVPQTSSHSSSPLPSSLVELASSPLKQSQIITDHLPKPGETPEMQKKPGTTSFAEIRRLKALGSVDNSGVVYMQHGQEASGAGSEPHPSTPKTGSGQKSEGVKKATFARLPNETTWQQSALRSMAQASASSGISDASANGGEIERPPISELSQLRMKLEEKRREIERKKQRQEVQTAKIRQRLGKAAFMRVISKHDEPGSDSVGLEQTTIGQLATGRPSVRQPTISPLATTDTTDGIPASTPRLTQALLQERLGQVVDSQGDAPRPTSLTTVMSGSASSSASTSATESPSDRPGRQFSREGIQQTIDGVRRRWFHGSDPEGELIHSRTLSDEEISTPLNDIFQGDMVRSSPPSIAAVMFGTTNKGPSGLLQDAGQSTIDAYQHSRESSQSPKQTPERRDSAARTEQEPYDESLNRLNRSLTELQGEIKRLTLQQAQFQSTQSPQESGLNDLNFSLPQQQHLQQEKTVRVHPTRQLSQPTDSSLNHSASPAFMPAYEPSPGLPPFSSAVTSGQPQDSQTASFTEEDSAGNGFFVSFSEDSTPRRPKPKLGKDKDSAKRDQSDLPLLAVDGGRSMTPIAITRMASDGDMGSSLSGSHHSLQSGSDESSNGVGFIISQDPPQADLTKDQEMQRKKERLIQQQLRRKEQQEQKRQEKETEMARKLEQKMLKEEEQERKKAEEKARREAIFQQYLQKKLEKEDEKSPLPTSAPVPRREQPNVLRPVLFPCLPSLGQSLQT</sequence>
<feature type="region of interest" description="Disordered" evidence="2">
    <location>
        <begin position="614"/>
        <end position="703"/>
    </location>
</feature>
<feature type="region of interest" description="Disordered" evidence="2">
    <location>
        <begin position="1411"/>
        <end position="1447"/>
    </location>
</feature>
<proteinExistence type="predicted"/>
<dbReference type="OrthoDB" id="2125658at2759"/>
<feature type="compositionally biased region" description="Polar residues" evidence="2">
    <location>
        <begin position="1146"/>
        <end position="1155"/>
    </location>
</feature>
<dbReference type="GO" id="GO:0036449">
    <property type="term" value="C:microtubule minus-end"/>
    <property type="evidence" value="ECO:0007669"/>
    <property type="project" value="TreeGrafter"/>
</dbReference>
<dbReference type="Pfam" id="PF17095">
    <property type="entry name" value="CAMSAP_CC1"/>
    <property type="match status" value="1"/>
</dbReference>
<reference evidence="4 5" key="1">
    <citation type="submission" date="2018-04" db="EMBL/GenBank/DDBJ databases">
        <title>The genome of golden apple snail Pomacea canaliculata provides insight into stress tolerance and invasive adaptation.</title>
        <authorList>
            <person name="Liu C."/>
            <person name="Liu B."/>
            <person name="Ren Y."/>
            <person name="Zhang Y."/>
            <person name="Wang H."/>
            <person name="Li S."/>
            <person name="Jiang F."/>
            <person name="Yin L."/>
            <person name="Zhang G."/>
            <person name="Qian W."/>
            <person name="Fan W."/>
        </authorList>
    </citation>
    <scope>NUCLEOTIDE SEQUENCE [LARGE SCALE GENOMIC DNA]</scope>
    <source>
        <strain evidence="4">SZHN2017</strain>
        <tissue evidence="4">Muscle</tissue>
    </source>
</reference>
<dbReference type="InterPro" id="IPR036872">
    <property type="entry name" value="CH_dom_sf"/>
</dbReference>
<feature type="region of interest" description="Disordered" evidence="2">
    <location>
        <begin position="141"/>
        <end position="165"/>
    </location>
</feature>
<dbReference type="GO" id="GO:0007026">
    <property type="term" value="P:negative regulation of microtubule depolymerization"/>
    <property type="evidence" value="ECO:0007669"/>
    <property type="project" value="TreeGrafter"/>
</dbReference>
<feature type="compositionally biased region" description="Basic and acidic residues" evidence="2">
    <location>
        <begin position="810"/>
        <end position="828"/>
    </location>
</feature>
<feature type="compositionally biased region" description="Basic and acidic residues" evidence="2">
    <location>
        <begin position="645"/>
        <end position="656"/>
    </location>
</feature>
<feature type="compositionally biased region" description="Polar residues" evidence="2">
    <location>
        <begin position="684"/>
        <end position="700"/>
    </location>
</feature>
<organism evidence="4 5">
    <name type="scientific">Pomacea canaliculata</name>
    <name type="common">Golden apple snail</name>
    <dbReference type="NCBI Taxonomy" id="400727"/>
    <lineage>
        <taxon>Eukaryota</taxon>
        <taxon>Metazoa</taxon>
        <taxon>Spiralia</taxon>
        <taxon>Lophotrochozoa</taxon>
        <taxon>Mollusca</taxon>
        <taxon>Gastropoda</taxon>
        <taxon>Caenogastropoda</taxon>
        <taxon>Architaenioglossa</taxon>
        <taxon>Ampullarioidea</taxon>
        <taxon>Ampullariidae</taxon>
        <taxon>Pomacea</taxon>
    </lineage>
</organism>
<feature type="compositionally biased region" description="Low complexity" evidence="2">
    <location>
        <begin position="890"/>
        <end position="901"/>
    </location>
</feature>
<dbReference type="GO" id="GO:0031122">
    <property type="term" value="P:cytoplasmic microtubule organization"/>
    <property type="evidence" value="ECO:0007669"/>
    <property type="project" value="TreeGrafter"/>
</dbReference>
<feature type="compositionally biased region" description="Basic and acidic residues" evidence="2">
    <location>
        <begin position="1675"/>
        <end position="1718"/>
    </location>
</feature>
<feature type="compositionally biased region" description="Low complexity" evidence="2">
    <location>
        <begin position="1618"/>
        <end position="1636"/>
    </location>
</feature>
<feature type="compositionally biased region" description="Basic and acidic residues" evidence="2">
    <location>
        <begin position="1004"/>
        <end position="1031"/>
    </location>
</feature>
<feature type="compositionally biased region" description="Basic and acidic residues" evidence="2">
    <location>
        <begin position="1726"/>
        <end position="1735"/>
    </location>
</feature>
<dbReference type="PANTHER" id="PTHR21595:SF0">
    <property type="entry name" value="PATRONIN"/>
    <property type="match status" value="1"/>
</dbReference>
<dbReference type="PANTHER" id="PTHR21595">
    <property type="entry name" value="PATRONIN"/>
    <property type="match status" value="1"/>
</dbReference>